<dbReference type="AlphaFoldDB" id="A0AB39L1A6"/>
<reference evidence="1" key="1">
    <citation type="submission" date="2024-07" db="EMBL/GenBank/DDBJ databases">
        <authorList>
            <person name="fu j."/>
        </authorList>
    </citation>
    <scope>NUCLEOTIDE SEQUENCE</scope>
    <source>
        <strain evidence="1">P10A9</strain>
    </source>
</reference>
<proteinExistence type="predicted"/>
<accession>A0AB39L1A6</accession>
<dbReference type="RefSeq" id="WP_369045111.1">
    <property type="nucleotide sequence ID" value="NZ_CP163302.1"/>
</dbReference>
<keyword evidence="1" id="KW-0238">DNA-binding</keyword>
<dbReference type="PANTHER" id="PTHR38479:SF2">
    <property type="entry name" value="WINGED HELIX DNA-BINDING DOMAIN-CONTAINING PROTEIN"/>
    <property type="match status" value="1"/>
</dbReference>
<dbReference type="Pfam" id="PF06224">
    <property type="entry name" value="AlkZ-like"/>
    <property type="match status" value="1"/>
</dbReference>
<dbReference type="GO" id="GO:0003677">
    <property type="term" value="F:DNA binding"/>
    <property type="evidence" value="ECO:0007669"/>
    <property type="project" value="UniProtKB-KW"/>
</dbReference>
<dbReference type="KEGG" id="spue:AB5L97_14120"/>
<dbReference type="InterPro" id="IPR009351">
    <property type="entry name" value="AlkZ-like"/>
</dbReference>
<sequence>MGLSDPAGRQLRTTALARLRLVAQGLLPVASVGEALGLAADPVAAVRRMTALQSQNLPAGLLQVAVRTRGCSEAAVVEALAGGGIVRTWTMRGTLFTVAASDVRTLVGLASERVMRSASSRHRDLGITEEDVAVVRKVAEDRLAGGGGLTRAELFEAFEAAGQPASAQRGIHLISILSHRLVLVQGPLRGRQQEFRLADEWLPAAEGLAGDDALEHLAGRYIASHGPVDERDFAWWLGQPVGRVRGPFAAAAAGSAEVMFGERTLFCAPGVAALADSRAGARAAAVLPGFDELAIGYPDRSVAIPDPYLERIVPGLNGIFKSMVTVGGRAVGTWTKGGTPAAPRVDLDLFEELGPAASAGVAKAVRRIEAYWAG</sequence>
<gene>
    <name evidence="1" type="ORF">AB5L97_14120</name>
</gene>
<dbReference type="EMBL" id="CP163302">
    <property type="protein sequence ID" value="XDP44403.1"/>
    <property type="molecule type" value="Genomic_DNA"/>
</dbReference>
<name>A0AB39L1A6_9MICC</name>
<dbReference type="PANTHER" id="PTHR38479">
    <property type="entry name" value="LMO0824 PROTEIN"/>
    <property type="match status" value="1"/>
</dbReference>
<organism evidence="1">
    <name type="scientific">Sinomonas puerhi</name>
    <dbReference type="NCBI Taxonomy" id="3238584"/>
    <lineage>
        <taxon>Bacteria</taxon>
        <taxon>Bacillati</taxon>
        <taxon>Actinomycetota</taxon>
        <taxon>Actinomycetes</taxon>
        <taxon>Micrococcales</taxon>
        <taxon>Micrococcaceae</taxon>
        <taxon>Sinomonas</taxon>
    </lineage>
</organism>
<evidence type="ECO:0000313" key="1">
    <source>
        <dbReference type="EMBL" id="XDP44403.1"/>
    </source>
</evidence>
<protein>
    <submittedName>
        <fullName evidence="1">Winged helix DNA-binding domain-containing protein</fullName>
    </submittedName>
</protein>